<comment type="catalytic activity">
    <reaction evidence="1 6">
        <text>[protein]-peptidylproline (omega=180) = [protein]-peptidylproline (omega=0)</text>
        <dbReference type="Rhea" id="RHEA:16237"/>
        <dbReference type="Rhea" id="RHEA-COMP:10747"/>
        <dbReference type="Rhea" id="RHEA-COMP:10748"/>
        <dbReference type="ChEBI" id="CHEBI:83833"/>
        <dbReference type="ChEBI" id="CHEBI:83834"/>
        <dbReference type="EC" id="5.2.1.8"/>
    </reaction>
</comment>
<comment type="caution">
    <text evidence="10">The sequence shown here is derived from an EMBL/GenBank/DDBJ whole genome shotgun (WGS) entry which is preliminary data.</text>
</comment>
<keyword evidence="3 6" id="KW-0697">Rotamase</keyword>
<organism evidence="10 11">
    <name type="scientific">Candida metapsilosis</name>
    <dbReference type="NCBI Taxonomy" id="273372"/>
    <lineage>
        <taxon>Eukaryota</taxon>
        <taxon>Fungi</taxon>
        <taxon>Dikarya</taxon>
        <taxon>Ascomycota</taxon>
        <taxon>Saccharomycotina</taxon>
        <taxon>Pichiomycetes</taxon>
        <taxon>Debaryomycetaceae</taxon>
        <taxon>Candida/Lodderomyces clade</taxon>
        <taxon>Candida</taxon>
    </lineage>
</organism>
<feature type="domain" description="PPIase FKBP-type" evidence="9">
    <location>
        <begin position="45"/>
        <end position="132"/>
    </location>
</feature>
<evidence type="ECO:0000256" key="2">
    <source>
        <dbReference type="ARBA" id="ARBA00013194"/>
    </source>
</evidence>
<evidence type="ECO:0000313" key="10">
    <source>
        <dbReference type="EMBL" id="KAG5420657.1"/>
    </source>
</evidence>
<dbReference type="SUPFAM" id="SSF54534">
    <property type="entry name" value="FKBP-like"/>
    <property type="match status" value="1"/>
</dbReference>
<dbReference type="OrthoDB" id="1902587at2759"/>
<evidence type="ECO:0000256" key="6">
    <source>
        <dbReference type="PROSITE-ProRule" id="PRU00277"/>
    </source>
</evidence>
<keyword evidence="8" id="KW-0732">Signal</keyword>
<dbReference type="InterPro" id="IPR001179">
    <property type="entry name" value="PPIase_FKBP_dom"/>
</dbReference>
<dbReference type="Gene3D" id="3.10.50.40">
    <property type="match status" value="1"/>
</dbReference>
<dbReference type="RefSeq" id="XP_067549773.1">
    <property type="nucleotide sequence ID" value="XM_067691404.1"/>
</dbReference>
<feature type="chain" id="PRO_5034089487" description="peptidylprolyl isomerase" evidence="8">
    <location>
        <begin position="20"/>
        <end position="157"/>
    </location>
</feature>
<sequence length="157" mass="17253">MKLTTVYIALSSLIASSLASSPPSADELKIDILKQVECTRKTQKGDAISVHYKGTLEDGSKFDSSWDRGTPLPFVIGQNQVITCWDEGLLDMCIGEKRKLWCAPSIAYGERGIGPIPPNAALIFEAELVDIAGVKKEEPQGEKEKKEDDEEVKKDEL</sequence>
<dbReference type="AlphaFoldDB" id="A0A8H7ZEU4"/>
<dbReference type="FunFam" id="3.10.50.40:FF:000006">
    <property type="entry name" value="Peptidyl-prolyl cis-trans isomerase"/>
    <property type="match status" value="1"/>
</dbReference>
<keyword evidence="4 6" id="KW-0413">Isomerase</keyword>
<proteinExistence type="inferred from homology"/>
<reference evidence="10 11" key="1">
    <citation type="submission" date="2020-12" db="EMBL/GenBank/DDBJ databases">
        <title>Effect of drift, selection, and recombination on the evolution of hybrid genomes in Candida yeast pathogens.</title>
        <authorList>
            <person name="Mixao V."/>
            <person name="Ksiezopolska E."/>
            <person name="Saus E."/>
            <person name="Boekhout T."/>
            <person name="Gacser A."/>
            <person name="Gabaldon T."/>
        </authorList>
    </citation>
    <scope>NUCLEOTIDE SEQUENCE [LARGE SCALE GENOMIC DNA]</scope>
    <source>
        <strain evidence="10 11">BP57</strain>
    </source>
</reference>
<evidence type="ECO:0000256" key="4">
    <source>
        <dbReference type="ARBA" id="ARBA00023235"/>
    </source>
</evidence>
<evidence type="ECO:0000256" key="5">
    <source>
        <dbReference type="ARBA" id="ARBA00024206"/>
    </source>
</evidence>
<dbReference type="Pfam" id="PF00254">
    <property type="entry name" value="FKBP_C"/>
    <property type="match status" value="1"/>
</dbReference>
<dbReference type="InterPro" id="IPR046357">
    <property type="entry name" value="PPIase_dom_sf"/>
</dbReference>
<dbReference type="EMBL" id="JAEOAQ010000002">
    <property type="protein sequence ID" value="KAG5420657.1"/>
    <property type="molecule type" value="Genomic_DNA"/>
</dbReference>
<protein>
    <recommendedName>
        <fullName evidence="2 6">peptidylprolyl isomerase</fullName>
        <ecNumber evidence="2 6">5.2.1.8</ecNumber>
    </recommendedName>
</protein>
<feature type="region of interest" description="Disordered" evidence="7">
    <location>
        <begin position="135"/>
        <end position="157"/>
    </location>
</feature>
<dbReference type="PANTHER" id="PTHR45779">
    <property type="entry name" value="PEPTIDYLPROLYL ISOMERASE"/>
    <property type="match status" value="1"/>
</dbReference>
<evidence type="ECO:0000259" key="9">
    <source>
        <dbReference type="PROSITE" id="PS50059"/>
    </source>
</evidence>
<dbReference type="GO" id="GO:0003755">
    <property type="term" value="F:peptidyl-prolyl cis-trans isomerase activity"/>
    <property type="evidence" value="ECO:0007669"/>
    <property type="project" value="UniProtKB-KW"/>
</dbReference>
<dbReference type="InterPro" id="IPR044609">
    <property type="entry name" value="FKBP2/11"/>
</dbReference>
<name>A0A8H7ZEU4_9ASCO</name>
<gene>
    <name evidence="10" type="ORF">I9W82_002538</name>
</gene>
<evidence type="ECO:0000256" key="3">
    <source>
        <dbReference type="ARBA" id="ARBA00023110"/>
    </source>
</evidence>
<dbReference type="GeneID" id="93651167"/>
<feature type="signal peptide" evidence="8">
    <location>
        <begin position="1"/>
        <end position="19"/>
    </location>
</feature>
<accession>A0A8H7ZEU4</accession>
<evidence type="ECO:0000313" key="11">
    <source>
        <dbReference type="Proteomes" id="UP000669133"/>
    </source>
</evidence>
<keyword evidence="11" id="KW-1185">Reference proteome</keyword>
<dbReference type="EC" id="5.2.1.8" evidence="2 6"/>
<evidence type="ECO:0000256" key="7">
    <source>
        <dbReference type="SAM" id="MobiDB-lite"/>
    </source>
</evidence>
<dbReference type="Proteomes" id="UP000669133">
    <property type="component" value="Unassembled WGS sequence"/>
</dbReference>
<dbReference type="GO" id="GO:0005783">
    <property type="term" value="C:endoplasmic reticulum"/>
    <property type="evidence" value="ECO:0007669"/>
    <property type="project" value="TreeGrafter"/>
</dbReference>
<evidence type="ECO:0000256" key="8">
    <source>
        <dbReference type="SAM" id="SignalP"/>
    </source>
</evidence>
<evidence type="ECO:0000256" key="1">
    <source>
        <dbReference type="ARBA" id="ARBA00000971"/>
    </source>
</evidence>
<dbReference type="PANTHER" id="PTHR45779:SF7">
    <property type="entry name" value="PEPTIDYLPROLYL ISOMERASE"/>
    <property type="match status" value="1"/>
</dbReference>
<comment type="similarity">
    <text evidence="5">Belongs to the FKBP-type PPIase family. FKBP2 subfamily.</text>
</comment>
<dbReference type="PROSITE" id="PS50059">
    <property type="entry name" value="FKBP_PPIASE"/>
    <property type="match status" value="1"/>
</dbReference>